<evidence type="ECO:0000313" key="1">
    <source>
        <dbReference type="EMBL" id="KAJ1366301.1"/>
    </source>
</evidence>
<gene>
    <name evidence="1" type="ORF">KIN20_026930</name>
</gene>
<proteinExistence type="predicted"/>
<keyword evidence="2" id="KW-1185">Reference proteome</keyword>
<organism evidence="1 2">
    <name type="scientific">Parelaphostrongylus tenuis</name>
    <name type="common">Meningeal worm</name>
    <dbReference type="NCBI Taxonomy" id="148309"/>
    <lineage>
        <taxon>Eukaryota</taxon>
        <taxon>Metazoa</taxon>
        <taxon>Ecdysozoa</taxon>
        <taxon>Nematoda</taxon>
        <taxon>Chromadorea</taxon>
        <taxon>Rhabditida</taxon>
        <taxon>Rhabditina</taxon>
        <taxon>Rhabditomorpha</taxon>
        <taxon>Strongyloidea</taxon>
        <taxon>Metastrongylidae</taxon>
        <taxon>Parelaphostrongylus</taxon>
    </lineage>
</organism>
<reference evidence="1" key="1">
    <citation type="submission" date="2021-06" db="EMBL/GenBank/DDBJ databases">
        <title>Parelaphostrongylus tenuis whole genome reference sequence.</title>
        <authorList>
            <person name="Garwood T.J."/>
            <person name="Larsen P.A."/>
            <person name="Fountain-Jones N.M."/>
            <person name="Garbe J.R."/>
            <person name="Macchietto M.G."/>
            <person name="Kania S.A."/>
            <person name="Gerhold R.W."/>
            <person name="Richards J.E."/>
            <person name="Wolf T.M."/>
        </authorList>
    </citation>
    <scope>NUCLEOTIDE SEQUENCE</scope>
    <source>
        <strain evidence="1">MNPRO001-30</strain>
        <tissue evidence="1">Meninges</tissue>
    </source>
</reference>
<dbReference type="Proteomes" id="UP001196413">
    <property type="component" value="Unassembled WGS sequence"/>
</dbReference>
<protein>
    <submittedName>
        <fullName evidence="1">Uncharacterized protein</fullName>
    </submittedName>
</protein>
<name>A0AAD5QYQ1_PARTN</name>
<dbReference type="EMBL" id="JAHQIW010005521">
    <property type="protein sequence ID" value="KAJ1366301.1"/>
    <property type="molecule type" value="Genomic_DNA"/>
</dbReference>
<sequence length="137" mass="15423">MTHAEIDLVLTSRRWCLYETSVVPSFCTGSDHCVLRAMIRLSRMLEKKSCHRPGSTCQAVYCGDILSEILSNHDRQLKKDLTGDYELLVKGPKSCAESASVTPTRSSDRISTTTKELLEERRKLKLDLNATHVARVI</sequence>
<accession>A0AAD5QYQ1</accession>
<dbReference type="AlphaFoldDB" id="A0AAD5QYQ1"/>
<evidence type="ECO:0000313" key="2">
    <source>
        <dbReference type="Proteomes" id="UP001196413"/>
    </source>
</evidence>
<comment type="caution">
    <text evidence="1">The sequence shown here is derived from an EMBL/GenBank/DDBJ whole genome shotgun (WGS) entry which is preliminary data.</text>
</comment>